<dbReference type="InterPro" id="IPR036388">
    <property type="entry name" value="WH-like_DNA-bd_sf"/>
</dbReference>
<dbReference type="CDD" id="cd00092">
    <property type="entry name" value="HTH_CRP"/>
    <property type="match status" value="1"/>
</dbReference>
<dbReference type="PROSITE" id="PS50042">
    <property type="entry name" value="CNMP_BINDING_3"/>
    <property type="match status" value="1"/>
</dbReference>
<dbReference type="PANTHER" id="PTHR24567:SF74">
    <property type="entry name" value="HTH-TYPE TRANSCRIPTIONAL REGULATOR ARCR"/>
    <property type="match status" value="1"/>
</dbReference>
<dbReference type="EMBL" id="JAUSTY010000001">
    <property type="protein sequence ID" value="MDQ0164311.1"/>
    <property type="molecule type" value="Genomic_DNA"/>
</dbReference>
<organism evidence="7 8">
    <name type="scientific">Caldalkalibacillus horti</name>
    <dbReference type="NCBI Taxonomy" id="77523"/>
    <lineage>
        <taxon>Bacteria</taxon>
        <taxon>Bacillati</taxon>
        <taxon>Bacillota</taxon>
        <taxon>Bacilli</taxon>
        <taxon>Bacillales</taxon>
        <taxon>Bacillaceae</taxon>
        <taxon>Caldalkalibacillus</taxon>
    </lineage>
</organism>
<dbReference type="Pfam" id="PF00027">
    <property type="entry name" value="cNMP_binding"/>
    <property type="match status" value="1"/>
</dbReference>
<keyword evidence="4" id="KW-0804">Transcription</keyword>
<evidence type="ECO:0000256" key="3">
    <source>
        <dbReference type="ARBA" id="ARBA00023159"/>
    </source>
</evidence>
<keyword evidence="1" id="KW-0805">Transcription regulation</keyword>
<keyword evidence="3" id="KW-0010">Activator</keyword>
<proteinExistence type="predicted"/>
<comment type="caution">
    <text evidence="7">The sequence shown here is derived from an EMBL/GenBank/DDBJ whole genome shotgun (WGS) entry which is preliminary data.</text>
</comment>
<evidence type="ECO:0000256" key="4">
    <source>
        <dbReference type="ARBA" id="ARBA00023163"/>
    </source>
</evidence>
<dbReference type="SUPFAM" id="SSF46785">
    <property type="entry name" value="Winged helix' DNA-binding domain"/>
    <property type="match status" value="1"/>
</dbReference>
<dbReference type="SMART" id="SM00419">
    <property type="entry name" value="HTH_CRP"/>
    <property type="match status" value="1"/>
</dbReference>
<gene>
    <name evidence="7" type="ORF">J2S11_000210</name>
</gene>
<reference evidence="7 8" key="1">
    <citation type="submission" date="2023-07" db="EMBL/GenBank/DDBJ databases">
        <title>Genomic Encyclopedia of Type Strains, Phase IV (KMG-IV): sequencing the most valuable type-strain genomes for metagenomic binning, comparative biology and taxonomic classification.</title>
        <authorList>
            <person name="Goeker M."/>
        </authorList>
    </citation>
    <scope>NUCLEOTIDE SEQUENCE [LARGE SCALE GENOMIC DNA]</scope>
    <source>
        <strain evidence="7 8">DSM 12751</strain>
    </source>
</reference>
<evidence type="ECO:0000313" key="8">
    <source>
        <dbReference type="Proteomes" id="UP001235840"/>
    </source>
</evidence>
<dbReference type="InterPro" id="IPR036390">
    <property type="entry name" value="WH_DNA-bd_sf"/>
</dbReference>
<dbReference type="InterPro" id="IPR018490">
    <property type="entry name" value="cNMP-bd_dom_sf"/>
</dbReference>
<dbReference type="Proteomes" id="UP001235840">
    <property type="component" value="Unassembled WGS sequence"/>
</dbReference>
<sequence>MQKHIQKCSINLVHNGVSTSNTAHFSEKSLLKLKDIMTTVKMAADTPIFLEGEKADKLYYILSGSVKLTKPSADGRDYDLFYYREGDMLGEYSFSVQTQFGFTAIAQEACELGVISKHDLELLLWQDHDLALEILKWLADMHTCTQYKMRDLLLYGKDGALASTLIRMANSYGEEQGSKIVMTKKFTNTEIANLIGATRETVNRLLSHLRKEQIVDNAQGHLVILDMKRLQNICHCEGCPKEICRL</sequence>
<dbReference type="PANTHER" id="PTHR24567">
    <property type="entry name" value="CRP FAMILY TRANSCRIPTIONAL REGULATORY PROTEIN"/>
    <property type="match status" value="1"/>
</dbReference>
<evidence type="ECO:0000256" key="2">
    <source>
        <dbReference type="ARBA" id="ARBA00023125"/>
    </source>
</evidence>
<dbReference type="InterPro" id="IPR000595">
    <property type="entry name" value="cNMP-bd_dom"/>
</dbReference>
<dbReference type="InterPro" id="IPR012318">
    <property type="entry name" value="HTH_CRP"/>
</dbReference>
<dbReference type="InterPro" id="IPR014710">
    <property type="entry name" value="RmlC-like_jellyroll"/>
</dbReference>
<evidence type="ECO:0000313" key="7">
    <source>
        <dbReference type="EMBL" id="MDQ0164311.1"/>
    </source>
</evidence>
<dbReference type="CDD" id="cd00038">
    <property type="entry name" value="CAP_ED"/>
    <property type="match status" value="1"/>
</dbReference>
<evidence type="ECO:0000259" key="6">
    <source>
        <dbReference type="PROSITE" id="PS51063"/>
    </source>
</evidence>
<dbReference type="Pfam" id="PF13545">
    <property type="entry name" value="HTH_Crp_2"/>
    <property type="match status" value="1"/>
</dbReference>
<feature type="domain" description="HTH crp-type" evidence="6">
    <location>
        <begin position="155"/>
        <end position="228"/>
    </location>
</feature>
<evidence type="ECO:0000259" key="5">
    <source>
        <dbReference type="PROSITE" id="PS50042"/>
    </source>
</evidence>
<dbReference type="InterPro" id="IPR050397">
    <property type="entry name" value="Env_Response_Regulators"/>
</dbReference>
<dbReference type="RefSeq" id="WP_307389729.1">
    <property type="nucleotide sequence ID" value="NZ_BAAADK010000009.1"/>
</dbReference>
<keyword evidence="8" id="KW-1185">Reference proteome</keyword>
<feature type="domain" description="Cyclic nucleotide-binding" evidence="5">
    <location>
        <begin position="21"/>
        <end position="124"/>
    </location>
</feature>
<dbReference type="SMART" id="SM00100">
    <property type="entry name" value="cNMP"/>
    <property type="match status" value="1"/>
</dbReference>
<protein>
    <submittedName>
        <fullName evidence="7">CRP/FNR family transcriptional regulator</fullName>
    </submittedName>
</protein>
<keyword evidence="2" id="KW-0238">DNA-binding</keyword>
<accession>A0ABT9VTJ9</accession>
<name>A0ABT9VTJ9_9BACI</name>
<evidence type="ECO:0000256" key="1">
    <source>
        <dbReference type="ARBA" id="ARBA00023015"/>
    </source>
</evidence>
<dbReference type="PRINTS" id="PR00034">
    <property type="entry name" value="HTHCRP"/>
</dbReference>
<dbReference type="PROSITE" id="PS51063">
    <property type="entry name" value="HTH_CRP_2"/>
    <property type="match status" value="1"/>
</dbReference>
<dbReference type="SUPFAM" id="SSF51206">
    <property type="entry name" value="cAMP-binding domain-like"/>
    <property type="match status" value="1"/>
</dbReference>
<dbReference type="Gene3D" id="2.60.120.10">
    <property type="entry name" value="Jelly Rolls"/>
    <property type="match status" value="1"/>
</dbReference>
<dbReference type="Gene3D" id="1.10.10.10">
    <property type="entry name" value="Winged helix-like DNA-binding domain superfamily/Winged helix DNA-binding domain"/>
    <property type="match status" value="1"/>
</dbReference>